<feature type="transmembrane region" description="Helical" evidence="1">
    <location>
        <begin position="12"/>
        <end position="32"/>
    </location>
</feature>
<evidence type="ECO:0000313" key="3">
    <source>
        <dbReference type="Proteomes" id="UP000179352"/>
    </source>
</evidence>
<protein>
    <submittedName>
        <fullName evidence="2">Uncharacterized protein</fullName>
    </submittedName>
</protein>
<dbReference type="STRING" id="1801770.A3A01_01140"/>
<proteinExistence type="predicted"/>
<dbReference type="EMBL" id="MFUU01000015">
    <property type="protein sequence ID" value="OGI85892.1"/>
    <property type="molecule type" value="Genomic_DNA"/>
</dbReference>
<name>A0A1F6WVJ0_9BACT</name>
<accession>A0A1F6WVJ0</accession>
<sequence>MTKFNNQRGGISILGILFLGFTIILVLSYFNIGIKVVIENPTTQDNIHYVGGAGKSLWNDYFKQPILYFWNNIWIPLFWRPFISNMERLRDGKLTDFQLRAPRINY</sequence>
<feature type="transmembrane region" description="Helical" evidence="1">
    <location>
        <begin position="66"/>
        <end position="83"/>
    </location>
</feature>
<evidence type="ECO:0000256" key="1">
    <source>
        <dbReference type="SAM" id="Phobius"/>
    </source>
</evidence>
<keyword evidence="1" id="KW-1133">Transmembrane helix</keyword>
<keyword evidence="1" id="KW-0472">Membrane</keyword>
<dbReference type="Proteomes" id="UP000179352">
    <property type="component" value="Unassembled WGS sequence"/>
</dbReference>
<organism evidence="2 3">
    <name type="scientific">Candidatus Nomurabacteria bacterium RIFCSPLOWO2_01_FULL_39_17</name>
    <dbReference type="NCBI Taxonomy" id="1801770"/>
    <lineage>
        <taxon>Bacteria</taxon>
        <taxon>Candidatus Nomuraibacteriota</taxon>
    </lineage>
</organism>
<dbReference type="AlphaFoldDB" id="A0A1F6WVJ0"/>
<comment type="caution">
    <text evidence="2">The sequence shown here is derived from an EMBL/GenBank/DDBJ whole genome shotgun (WGS) entry which is preliminary data.</text>
</comment>
<gene>
    <name evidence="2" type="ORF">A3A01_01140</name>
</gene>
<reference evidence="2 3" key="1">
    <citation type="journal article" date="2016" name="Nat. Commun.">
        <title>Thousands of microbial genomes shed light on interconnected biogeochemical processes in an aquifer system.</title>
        <authorList>
            <person name="Anantharaman K."/>
            <person name="Brown C.T."/>
            <person name="Hug L.A."/>
            <person name="Sharon I."/>
            <person name="Castelle C.J."/>
            <person name="Probst A.J."/>
            <person name="Thomas B.C."/>
            <person name="Singh A."/>
            <person name="Wilkins M.J."/>
            <person name="Karaoz U."/>
            <person name="Brodie E.L."/>
            <person name="Williams K.H."/>
            <person name="Hubbard S.S."/>
            <person name="Banfield J.F."/>
        </authorList>
    </citation>
    <scope>NUCLEOTIDE SEQUENCE [LARGE SCALE GENOMIC DNA]</scope>
</reference>
<keyword evidence="1" id="KW-0812">Transmembrane</keyword>
<evidence type="ECO:0000313" key="2">
    <source>
        <dbReference type="EMBL" id="OGI85892.1"/>
    </source>
</evidence>